<proteinExistence type="predicted"/>
<protein>
    <submittedName>
        <fullName evidence="1">Uncharacterized protein</fullName>
    </submittedName>
</protein>
<dbReference type="AlphaFoldDB" id="A0A0B0NVT8"/>
<evidence type="ECO:0000313" key="2">
    <source>
        <dbReference type="Proteomes" id="UP000032142"/>
    </source>
</evidence>
<keyword evidence="2" id="KW-1185">Reference proteome</keyword>
<name>A0A0B0NVT8_GOSAR</name>
<dbReference type="Proteomes" id="UP000032142">
    <property type="component" value="Unassembled WGS sequence"/>
</dbReference>
<reference evidence="2" key="1">
    <citation type="submission" date="2014-09" db="EMBL/GenBank/DDBJ databases">
        <authorList>
            <person name="Mudge J."/>
            <person name="Ramaraj T."/>
            <person name="Lindquist I.E."/>
            <person name="Bharti A.K."/>
            <person name="Sundararajan A."/>
            <person name="Cameron C.T."/>
            <person name="Woodward J.E."/>
            <person name="May G.D."/>
            <person name="Brubaker C."/>
            <person name="Broadhvest J."/>
            <person name="Wilkins T.A."/>
        </authorList>
    </citation>
    <scope>NUCLEOTIDE SEQUENCE</scope>
    <source>
        <strain evidence="2">cv. AKA8401</strain>
    </source>
</reference>
<evidence type="ECO:0000313" key="1">
    <source>
        <dbReference type="EMBL" id="KHG15979.1"/>
    </source>
</evidence>
<organism evidence="1 2">
    <name type="scientific">Gossypium arboreum</name>
    <name type="common">Tree cotton</name>
    <name type="synonym">Gossypium nanking</name>
    <dbReference type="NCBI Taxonomy" id="29729"/>
    <lineage>
        <taxon>Eukaryota</taxon>
        <taxon>Viridiplantae</taxon>
        <taxon>Streptophyta</taxon>
        <taxon>Embryophyta</taxon>
        <taxon>Tracheophyta</taxon>
        <taxon>Spermatophyta</taxon>
        <taxon>Magnoliopsida</taxon>
        <taxon>eudicotyledons</taxon>
        <taxon>Gunneridae</taxon>
        <taxon>Pentapetalae</taxon>
        <taxon>rosids</taxon>
        <taxon>malvids</taxon>
        <taxon>Malvales</taxon>
        <taxon>Malvaceae</taxon>
        <taxon>Malvoideae</taxon>
        <taxon>Gossypium</taxon>
    </lineage>
</organism>
<accession>A0A0B0NVT8</accession>
<dbReference type="EMBL" id="KN405057">
    <property type="protein sequence ID" value="KHG15979.1"/>
    <property type="molecule type" value="Genomic_DNA"/>
</dbReference>
<sequence>MTIHTAEVVYPTHQLSVPYLFKLKLLFTSKCTSYTHIAHHPLRIEVCHTMNITSE</sequence>
<gene>
    <name evidence="1" type="ORF">F383_20725</name>
</gene>